<dbReference type="SUPFAM" id="SSF49299">
    <property type="entry name" value="PKD domain"/>
    <property type="match status" value="1"/>
</dbReference>
<dbReference type="eggNOG" id="COG3209">
    <property type="taxonomic scope" value="Bacteria"/>
</dbReference>
<dbReference type="EMBL" id="ARZA01000188">
    <property type="protein sequence ID" value="EOD00299.1"/>
    <property type="molecule type" value="Genomic_DNA"/>
</dbReference>
<accession>R1CUE8</accession>
<dbReference type="Gene3D" id="2.60.40.10">
    <property type="entry name" value="Immunoglobulins"/>
    <property type="match status" value="2"/>
</dbReference>
<evidence type="ECO:0000313" key="2">
    <source>
        <dbReference type="Proteomes" id="UP000013378"/>
    </source>
</evidence>
<dbReference type="AlphaFoldDB" id="R1CUE8"/>
<evidence type="ECO:0008006" key="3">
    <source>
        <dbReference type="Google" id="ProtNLM"/>
    </source>
</evidence>
<reference evidence="1 2" key="1">
    <citation type="journal article" date="2015" name="Geomicrobiol. J.">
        <title>Caldisalinibacter kiritimatiensis gen. nov., sp. nov., a moderately thermohalophilic thiosulfate-reducing bacterium from a hypersaline microbial mat.</title>
        <authorList>
            <person name="Ben Hania W."/>
            <person name="Joseph M."/>
            <person name="Fiebig A."/>
            <person name="Bunk B."/>
            <person name="Klenk H.-P."/>
            <person name="Fardeau M.-L."/>
            <person name="Spring S."/>
        </authorList>
    </citation>
    <scope>NUCLEOTIDE SEQUENCE [LARGE SCALE GENOMIC DNA]</scope>
    <source>
        <strain evidence="1 2">L21-TH-D2</strain>
    </source>
</reference>
<gene>
    <name evidence="1" type="ORF">L21TH_1650</name>
</gene>
<proteinExistence type="predicted"/>
<keyword evidence="2" id="KW-1185">Reference proteome</keyword>
<comment type="caution">
    <text evidence="1">The sequence shown here is derived from an EMBL/GenBank/DDBJ whole genome shotgun (WGS) entry which is preliminary data.</text>
</comment>
<dbReference type="Proteomes" id="UP000013378">
    <property type="component" value="Unassembled WGS sequence"/>
</dbReference>
<dbReference type="InterPro" id="IPR035986">
    <property type="entry name" value="PKD_dom_sf"/>
</dbReference>
<organism evidence="1 2">
    <name type="scientific">Caldisalinibacter kiritimatiensis</name>
    <dbReference type="NCBI Taxonomy" id="1304284"/>
    <lineage>
        <taxon>Bacteria</taxon>
        <taxon>Bacillati</taxon>
        <taxon>Bacillota</taxon>
        <taxon>Tissierellia</taxon>
        <taxon>Tissierellales</taxon>
        <taxon>Thermohalobacteraceae</taxon>
        <taxon>Caldisalinibacter</taxon>
    </lineage>
</organism>
<evidence type="ECO:0000313" key="1">
    <source>
        <dbReference type="EMBL" id="EOD00299.1"/>
    </source>
</evidence>
<name>R1CUE8_9FIRM</name>
<dbReference type="STRING" id="1304284.L21TH_1650"/>
<dbReference type="InterPro" id="IPR013783">
    <property type="entry name" value="Ig-like_fold"/>
</dbReference>
<sequence length="1116" mass="125389">MNFISIGFYSTYGGAIDIAEATDSITLIVEEPFSADDIYTDLVVTPDPNALYDGTSDTIDITLDASNSNEPNGGRLAYRYWVDTDPSYSNAGAGVNPELDEGDTTPEIWETSLDNIEAGQTIYAKVKVYSYAMNDFAETERQVTIGTIPVEVIADLSIDAPTEVEWLPKEWDNDEPKSVRVTLDSSGSYATLGIDDRDYELNGDSVSGSSSRNSEYIEIRPSDVNAFGTIPIWSTVTIEDENGNTDTATASTMIRPTISNTPPDVFFTNDDPHYTTLPVNLVNATTDKEEDEKYADWTIRTTDGDLIAYSQNDYETGNIDSDFSSLYIESMNLDTYGGEIVFNQSGYYDVELYVMDERGNEDSYSKRIYVNTEPQDPVADFDMYDFGFPNETIEVTDRSTDPNNDIVSRIWTMPSINLDTGQPASVSGYLSGSGGNLTFTEEGTYEVTLEVRDYTYPITNASTITKQVQIIPPLPVARITESGTLKENRLVTLSSKDSLTPRVDPIQTDRNEWSITPVDGQDPSSIKIDNDTSDNEIKNVVFKEPGRYKVWLRVHNNFSDANPNHPQIDATDIEKIITIEEDEIPDPDFNITGANPDFQNNPVSTTVHLQDFSISNDGDIIDRWYWTIIRDDNENGDFSDDDIYATFTDKTDFDIGVTFEEGNSGQFKVELRVKEEFGQPTIDKFVTPSDRKENTITKVFDVNWIPDIKFSMTDWAYTDDTLNLSTVIKDEEVPTTTVDWSLKRASESDPSVMLPASLNVYTDNMLDKNGGAIRFKESGFYELTATVTDEIGQSYSYSETIRVYPLPTAVIKDNSSLRWPSGEFNIKENRKFEMDGNSSYAQDYYGPEMHSIDHSKDYWEIIPLDNQGTGVIKIQNGSGGALVNQGGSTKFIRNNDKLDETLLFKEEGQYKVRYQVTNTFGKKSPFAEKIITVHEDTTPNINFDVIPTAYRDADDSKRAELITYNIQASSDDEDTIDIQRIRYRFDSDNDGNFNDESWVGTVPIDTVNKRATVKVNHVGKYQFEFMAKDEFGQPTLSEFVNTGDRRESYQYKTIEVDNTAPIVDFEVAPSNKVDIVFTIGDVDDSKLEELNAKIDTYVKTDLEAEKICINIKRGQA</sequence>
<protein>
    <recommendedName>
        <fullName evidence="3">PKD domain-containing protein</fullName>
    </recommendedName>
</protein>
<dbReference type="eggNOG" id="COG3291">
    <property type="taxonomic scope" value="Bacteria"/>
</dbReference>